<comment type="caution">
    <text evidence="9">The sequence shown here is derived from an EMBL/GenBank/DDBJ whole genome shotgun (WGS) entry which is preliminary data.</text>
</comment>
<feature type="domain" description="Peptidase M3A/M3B catalytic" evidence="7">
    <location>
        <begin position="204"/>
        <end position="581"/>
    </location>
</feature>
<keyword evidence="3 6" id="KW-0378">Hydrolase</keyword>
<dbReference type="Pfam" id="PF01432">
    <property type="entry name" value="Peptidase_M3"/>
    <property type="match status" value="1"/>
</dbReference>
<evidence type="ECO:0000256" key="3">
    <source>
        <dbReference type="ARBA" id="ARBA00022801"/>
    </source>
</evidence>
<dbReference type="GO" id="GO:0006508">
    <property type="term" value="P:proteolysis"/>
    <property type="evidence" value="ECO:0007669"/>
    <property type="project" value="UniProtKB-KW"/>
</dbReference>
<dbReference type="PANTHER" id="PTHR34217">
    <property type="entry name" value="METAL-DEPENDENT CARBOXYPEPTIDASE"/>
    <property type="match status" value="1"/>
</dbReference>
<accession>A0A934MKT6</accession>
<keyword evidence="1 6" id="KW-0645">Protease</keyword>
<comment type="cofactor">
    <cofactor evidence="6">
        <name>Zn(2+)</name>
        <dbReference type="ChEBI" id="CHEBI:29105"/>
    </cofactor>
    <text evidence="6">Binds 1 zinc ion.</text>
</comment>
<protein>
    <submittedName>
        <fullName evidence="9">M3 family oligoendopeptidase</fullName>
    </submittedName>
</protein>
<dbReference type="InterPro" id="IPR042088">
    <property type="entry name" value="OligoPept_F_C"/>
</dbReference>
<dbReference type="EMBL" id="JAELUP010000027">
    <property type="protein sequence ID" value="MBJ6361420.1"/>
    <property type="molecule type" value="Genomic_DNA"/>
</dbReference>
<proteinExistence type="inferred from homology"/>
<dbReference type="InterPro" id="IPR013647">
    <property type="entry name" value="OligopepF_N_dom"/>
</dbReference>
<keyword evidence="10" id="KW-1185">Reference proteome</keyword>
<evidence type="ECO:0000256" key="1">
    <source>
        <dbReference type="ARBA" id="ARBA00022670"/>
    </source>
</evidence>
<dbReference type="AlphaFoldDB" id="A0A934MKT6"/>
<dbReference type="GO" id="GO:0046872">
    <property type="term" value="F:metal ion binding"/>
    <property type="evidence" value="ECO:0007669"/>
    <property type="project" value="UniProtKB-UniRule"/>
</dbReference>
<dbReference type="GO" id="GO:0004181">
    <property type="term" value="F:metallocarboxypeptidase activity"/>
    <property type="evidence" value="ECO:0007669"/>
    <property type="project" value="InterPro"/>
</dbReference>
<dbReference type="Gene3D" id="1.20.140.70">
    <property type="entry name" value="Oligopeptidase f, N-terminal domain"/>
    <property type="match status" value="1"/>
</dbReference>
<evidence type="ECO:0000256" key="5">
    <source>
        <dbReference type="ARBA" id="ARBA00023049"/>
    </source>
</evidence>
<dbReference type="Pfam" id="PF08439">
    <property type="entry name" value="Peptidase_M3_N"/>
    <property type="match status" value="1"/>
</dbReference>
<feature type="domain" description="Oligopeptidase F N-terminal" evidence="8">
    <location>
        <begin position="117"/>
        <end position="182"/>
    </location>
</feature>
<gene>
    <name evidence="9" type="ORF">JFN88_08895</name>
</gene>
<dbReference type="SUPFAM" id="SSF55486">
    <property type="entry name" value="Metalloproteases ('zincins'), catalytic domain"/>
    <property type="match status" value="1"/>
</dbReference>
<dbReference type="NCBIfam" id="TIGR02290">
    <property type="entry name" value="M3_fam_3"/>
    <property type="match status" value="1"/>
</dbReference>
<evidence type="ECO:0000313" key="9">
    <source>
        <dbReference type="EMBL" id="MBJ6361420.1"/>
    </source>
</evidence>
<dbReference type="InterPro" id="IPR034006">
    <property type="entry name" value="M3B_PepF_2"/>
</dbReference>
<dbReference type="InterPro" id="IPR011977">
    <property type="entry name" value="Pept_M3B_clade3"/>
</dbReference>
<dbReference type="CDD" id="cd09607">
    <property type="entry name" value="M3B_PepF"/>
    <property type="match status" value="1"/>
</dbReference>
<dbReference type="PANTHER" id="PTHR34217:SF1">
    <property type="entry name" value="CARBOXYPEPTIDASE 1"/>
    <property type="match status" value="1"/>
</dbReference>
<evidence type="ECO:0000313" key="10">
    <source>
        <dbReference type="Proteomes" id="UP000640274"/>
    </source>
</evidence>
<evidence type="ECO:0000259" key="8">
    <source>
        <dbReference type="Pfam" id="PF08439"/>
    </source>
</evidence>
<keyword evidence="4 6" id="KW-0862">Zinc</keyword>
<dbReference type="RefSeq" id="WP_199018970.1">
    <property type="nucleotide sequence ID" value="NZ_JAELUP010000027.1"/>
</dbReference>
<dbReference type="Gene3D" id="1.10.1370.20">
    <property type="entry name" value="Oligoendopeptidase f, C-terminal domain"/>
    <property type="match status" value="1"/>
</dbReference>
<sequence>MTLKKLSLTWNLDTIYEGGSHSQAFAAELAGLERDIEQLGVSLAETGSAQSLQNHLTSWTEQVQSIMLRLQESGSFVSCLLAQDMKDTKASLLNDRLKTISASFQGVLTRFDEQLRETPEADWEAWLSLEPIKPLAFNLNERRELAKDKLPPEQEALISELSVDGYHGWGDLYNTVVGRAKFRSKDENGNEQLLSAGQMHNRLSDGDRAVREAAFDEWEREWGEQAELCGEGLNRIAGFRLKLYGKRGWESVLKEPLQIGRMSEATLNAMWSAVEAGKPELTKYLQRKAKLLGLEKLDWHDVDAPLGTAAKIVPYDEAAAFIVERFRAFNPDLAEFSEKAFREGWIEVEDRNGKRPGGFCTSFPKSRQTRIFMTYSGTASNIATLAHELGHAYHQHVMDDLPPLAQDYAMNVAETASTFAEMIVADSALQLAAEPQEKLALLEDKLGRSVTFFMNIHARFLFETAFYEKRRSGMVSVEELNALMEEAQAQAFGDILGRKHPEFWASKLHFYLTDVPFYNFPYTFGYLFSNGIYARALAEGPGFAGRYVNLLRDTGRMNVEELAFKHLGVRLDDTSFWSEAVKLCIADVQPFLDITE</sequence>
<evidence type="ECO:0000256" key="4">
    <source>
        <dbReference type="ARBA" id="ARBA00022833"/>
    </source>
</evidence>
<dbReference type="Proteomes" id="UP000640274">
    <property type="component" value="Unassembled WGS sequence"/>
</dbReference>
<dbReference type="GO" id="GO:0004222">
    <property type="term" value="F:metalloendopeptidase activity"/>
    <property type="evidence" value="ECO:0007669"/>
    <property type="project" value="InterPro"/>
</dbReference>
<dbReference type="InterPro" id="IPR001333">
    <property type="entry name" value="Peptidase_M32_Taq"/>
</dbReference>
<evidence type="ECO:0000256" key="6">
    <source>
        <dbReference type="RuleBase" id="RU003435"/>
    </source>
</evidence>
<evidence type="ECO:0000259" key="7">
    <source>
        <dbReference type="Pfam" id="PF01432"/>
    </source>
</evidence>
<dbReference type="InterPro" id="IPR001567">
    <property type="entry name" value="Pept_M3A_M3B_dom"/>
</dbReference>
<keyword evidence="2 6" id="KW-0479">Metal-binding</keyword>
<name>A0A934MKT6_9BACL</name>
<reference evidence="9" key="1">
    <citation type="submission" date="2020-12" db="EMBL/GenBank/DDBJ databases">
        <authorList>
            <person name="Huq M.A."/>
        </authorList>
    </citation>
    <scope>NUCLEOTIDE SEQUENCE</scope>
    <source>
        <strain evidence="9">MAHUQ-46</strain>
    </source>
</reference>
<organism evidence="9 10">
    <name type="scientific">Paenibacillus roseus</name>
    <dbReference type="NCBI Taxonomy" id="2798579"/>
    <lineage>
        <taxon>Bacteria</taxon>
        <taxon>Bacillati</taxon>
        <taxon>Bacillota</taxon>
        <taxon>Bacilli</taxon>
        <taxon>Bacillales</taxon>
        <taxon>Paenibacillaceae</taxon>
        <taxon>Paenibacillus</taxon>
    </lineage>
</organism>
<comment type="similarity">
    <text evidence="6">Belongs to the peptidase M3 family.</text>
</comment>
<evidence type="ECO:0000256" key="2">
    <source>
        <dbReference type="ARBA" id="ARBA00022723"/>
    </source>
</evidence>
<keyword evidence="5 6" id="KW-0482">Metalloprotease</keyword>